<dbReference type="OrthoDB" id="9811587at2"/>
<dbReference type="GO" id="GO:0009279">
    <property type="term" value="C:cell outer membrane"/>
    <property type="evidence" value="ECO:0007669"/>
    <property type="project" value="UniProtKB-SubCell"/>
</dbReference>
<keyword evidence="7" id="KW-0998">Cell outer membrane</keyword>
<keyword evidence="10" id="KW-1185">Reference proteome</keyword>
<evidence type="ECO:0000313" key="10">
    <source>
        <dbReference type="Proteomes" id="UP000008718"/>
    </source>
</evidence>
<dbReference type="HOGENOM" id="CLU_012817_11_0_10"/>
<feature type="signal peptide" evidence="8">
    <location>
        <begin position="1"/>
        <end position="20"/>
    </location>
</feature>
<keyword evidence="6" id="KW-0472">Membrane</keyword>
<dbReference type="eggNOG" id="COG1538">
    <property type="taxonomic scope" value="Bacteria"/>
</dbReference>
<dbReference type="Proteomes" id="UP000008718">
    <property type="component" value="Chromosome"/>
</dbReference>
<dbReference type="InterPro" id="IPR003423">
    <property type="entry name" value="OMP_efflux"/>
</dbReference>
<organism evidence="9 10">
    <name type="scientific">Paludibacter propionicigenes (strain DSM 17365 / JCM 13257 / WB4)</name>
    <dbReference type="NCBI Taxonomy" id="694427"/>
    <lineage>
        <taxon>Bacteria</taxon>
        <taxon>Pseudomonadati</taxon>
        <taxon>Bacteroidota</taxon>
        <taxon>Bacteroidia</taxon>
        <taxon>Bacteroidales</taxon>
        <taxon>Paludibacteraceae</taxon>
        <taxon>Paludibacter</taxon>
    </lineage>
</organism>
<dbReference type="Gene3D" id="1.20.1600.10">
    <property type="entry name" value="Outer membrane efflux proteins (OEP)"/>
    <property type="match status" value="1"/>
</dbReference>
<gene>
    <name evidence="9" type="ordered locus">Palpr_0091</name>
</gene>
<dbReference type="STRING" id="694427.Palpr_0091"/>
<accession>E4T063</accession>
<comment type="similarity">
    <text evidence="2">Belongs to the outer membrane factor (OMF) (TC 1.B.17) family.</text>
</comment>
<name>E4T063_PALPW</name>
<dbReference type="AlphaFoldDB" id="E4T063"/>
<dbReference type="InterPro" id="IPR051906">
    <property type="entry name" value="TolC-like"/>
</dbReference>
<evidence type="ECO:0000256" key="5">
    <source>
        <dbReference type="ARBA" id="ARBA00022692"/>
    </source>
</evidence>
<dbReference type="GO" id="GO:1990281">
    <property type="term" value="C:efflux pump complex"/>
    <property type="evidence" value="ECO:0007669"/>
    <property type="project" value="TreeGrafter"/>
</dbReference>
<evidence type="ECO:0000256" key="6">
    <source>
        <dbReference type="ARBA" id="ARBA00023136"/>
    </source>
</evidence>
<evidence type="ECO:0000256" key="1">
    <source>
        <dbReference type="ARBA" id="ARBA00004442"/>
    </source>
</evidence>
<proteinExistence type="inferred from homology"/>
<dbReference type="SUPFAM" id="SSF56954">
    <property type="entry name" value="Outer membrane efflux proteins (OEP)"/>
    <property type="match status" value="1"/>
</dbReference>
<reference evidence="9 10" key="2">
    <citation type="journal article" date="2011" name="Stand. Genomic Sci.">
        <title>Complete genome sequence of Paludibacter propionicigenes type strain (WB4).</title>
        <authorList>
            <person name="Gronow S."/>
            <person name="Munk C."/>
            <person name="Lapidus A."/>
            <person name="Nolan M."/>
            <person name="Lucas S."/>
            <person name="Hammon N."/>
            <person name="Deshpande S."/>
            <person name="Cheng J.F."/>
            <person name="Tapia R."/>
            <person name="Han C."/>
            <person name="Goodwin L."/>
            <person name="Pitluck S."/>
            <person name="Liolios K."/>
            <person name="Ivanova N."/>
            <person name="Mavromatis K."/>
            <person name="Mikhailova N."/>
            <person name="Pati A."/>
            <person name="Chen A."/>
            <person name="Palaniappan K."/>
            <person name="Land M."/>
            <person name="Hauser L."/>
            <person name="Chang Y.J."/>
            <person name="Jeffries C.D."/>
            <person name="Brambilla E."/>
            <person name="Rohde M."/>
            <person name="Goker M."/>
            <person name="Detter J.C."/>
            <person name="Woyke T."/>
            <person name="Bristow J."/>
            <person name="Eisen J.A."/>
            <person name="Markowitz V."/>
            <person name="Hugenholtz P."/>
            <person name="Kyrpides N.C."/>
            <person name="Klenk H.P."/>
        </authorList>
    </citation>
    <scope>NUCLEOTIDE SEQUENCE [LARGE SCALE GENOMIC DNA]</scope>
    <source>
        <strain evidence="10">DSM 17365 / JCM 13257 / WB4</strain>
    </source>
</reference>
<reference key="1">
    <citation type="submission" date="2010-11" db="EMBL/GenBank/DDBJ databases">
        <title>The complete genome of Paludibacter propionicigenes DSM 17365.</title>
        <authorList>
            <consortium name="US DOE Joint Genome Institute (JGI-PGF)"/>
            <person name="Lucas S."/>
            <person name="Copeland A."/>
            <person name="Lapidus A."/>
            <person name="Bruce D."/>
            <person name="Goodwin L."/>
            <person name="Pitluck S."/>
            <person name="Kyrpides N."/>
            <person name="Mavromatis K."/>
            <person name="Ivanova N."/>
            <person name="Munk A.C."/>
            <person name="Brettin T."/>
            <person name="Detter J.C."/>
            <person name="Han C."/>
            <person name="Tapia R."/>
            <person name="Land M."/>
            <person name="Hauser L."/>
            <person name="Markowitz V."/>
            <person name="Cheng J.-F."/>
            <person name="Hugenholtz P."/>
            <person name="Woyke T."/>
            <person name="Wu D."/>
            <person name="Gronow S."/>
            <person name="Wellnitz S."/>
            <person name="Brambilla E."/>
            <person name="Klenk H.-P."/>
            <person name="Eisen J.A."/>
        </authorList>
    </citation>
    <scope>NUCLEOTIDE SEQUENCE</scope>
    <source>
        <strain>WB4</strain>
    </source>
</reference>
<evidence type="ECO:0000256" key="3">
    <source>
        <dbReference type="ARBA" id="ARBA00022448"/>
    </source>
</evidence>
<dbReference type="EMBL" id="CP002345">
    <property type="protein sequence ID" value="ADQ78253.1"/>
    <property type="molecule type" value="Genomic_DNA"/>
</dbReference>
<dbReference type="GO" id="GO:0015288">
    <property type="term" value="F:porin activity"/>
    <property type="evidence" value="ECO:0007669"/>
    <property type="project" value="TreeGrafter"/>
</dbReference>
<feature type="chain" id="PRO_5003187459" evidence="8">
    <location>
        <begin position="21"/>
        <end position="435"/>
    </location>
</feature>
<dbReference type="Pfam" id="PF02321">
    <property type="entry name" value="OEP"/>
    <property type="match status" value="2"/>
</dbReference>
<protein>
    <submittedName>
        <fullName evidence="9">Outer membrane efflux protein</fullName>
    </submittedName>
</protein>
<keyword evidence="4" id="KW-1134">Transmembrane beta strand</keyword>
<evidence type="ECO:0000256" key="7">
    <source>
        <dbReference type="ARBA" id="ARBA00023237"/>
    </source>
</evidence>
<dbReference type="KEGG" id="ppn:Palpr_0091"/>
<evidence type="ECO:0000313" key="9">
    <source>
        <dbReference type="EMBL" id="ADQ78253.1"/>
    </source>
</evidence>
<dbReference type="PANTHER" id="PTHR30026">
    <property type="entry name" value="OUTER MEMBRANE PROTEIN TOLC"/>
    <property type="match status" value="1"/>
</dbReference>
<evidence type="ECO:0000256" key="8">
    <source>
        <dbReference type="SAM" id="SignalP"/>
    </source>
</evidence>
<evidence type="ECO:0000256" key="2">
    <source>
        <dbReference type="ARBA" id="ARBA00007613"/>
    </source>
</evidence>
<sequence length="435" mass="49113">MKAKIYLILGAVLVTTLANAQKSKLWTLQQCVDTALANNRNVKQQILTKKTREISYDQARKNLLPNLNGSASQNWNFGRSLTVDNTYQSTNSSQASFGLSTGITIFDGFKMKRNIDLAKSEMYASEADLEKIKQDITVNVAAGFLQILLNKELLQIAVDQLDLTKTKIEQRKALVASGKMSEGELYDLIAQESKEELNRLRADNTLKLSLLDLAQFLELENFENLDIVAPSNLSESDLHFLSAEEVLQSALTHRPEIKGAEYRLKSSLYNVQIAKGSYYPTLSFGANYGTNYYNISNIPNKSFSQQIKDNKSTSFGFNLQVPIFNKFATRNNVRSAEISVKSNSIAVDNAKLELKKTIQQAYYNALGAKSRWEAANKSEIASREAYRFTNQKYEAGRATLYELYQSKSNLTQVLSEQAQAKYEYFFRVKLLELMK</sequence>
<keyword evidence="8" id="KW-0732">Signal</keyword>
<dbReference type="GO" id="GO:0015562">
    <property type="term" value="F:efflux transmembrane transporter activity"/>
    <property type="evidence" value="ECO:0007669"/>
    <property type="project" value="InterPro"/>
</dbReference>
<keyword evidence="5" id="KW-0812">Transmembrane</keyword>
<keyword evidence="3" id="KW-0813">Transport</keyword>
<dbReference type="RefSeq" id="WP_013443622.1">
    <property type="nucleotide sequence ID" value="NC_014734.1"/>
</dbReference>
<comment type="subcellular location">
    <subcellularLocation>
        <location evidence="1">Cell outer membrane</location>
    </subcellularLocation>
</comment>
<evidence type="ECO:0000256" key="4">
    <source>
        <dbReference type="ARBA" id="ARBA00022452"/>
    </source>
</evidence>
<dbReference type="PANTHER" id="PTHR30026:SF20">
    <property type="entry name" value="OUTER MEMBRANE PROTEIN TOLC"/>
    <property type="match status" value="1"/>
</dbReference>